<dbReference type="InterPro" id="IPR011527">
    <property type="entry name" value="ABC1_TM_dom"/>
</dbReference>
<feature type="transmembrane region" description="Helical" evidence="12">
    <location>
        <begin position="129"/>
        <end position="148"/>
    </location>
</feature>
<dbReference type="FunFam" id="3.40.50.300:FF:002145">
    <property type="entry name" value="ABC transporter (MsbA subfamily)"/>
    <property type="match status" value="1"/>
</dbReference>
<evidence type="ECO:0000256" key="2">
    <source>
        <dbReference type="ARBA" id="ARBA00009726"/>
    </source>
</evidence>
<keyword evidence="8 12" id="KW-1133">Transmembrane helix</keyword>
<feature type="transmembrane region" description="Helical" evidence="12">
    <location>
        <begin position="65"/>
        <end position="85"/>
    </location>
</feature>
<keyword evidence="6" id="KW-0547">Nucleotide-binding</keyword>
<dbReference type="InterPro" id="IPR027417">
    <property type="entry name" value="P-loop_NTPase"/>
</dbReference>
<dbReference type="InterPro" id="IPR003593">
    <property type="entry name" value="AAA+_ATPase"/>
</dbReference>
<dbReference type="PROSITE" id="PS50893">
    <property type="entry name" value="ABC_TRANSPORTER_2"/>
    <property type="match status" value="2"/>
</dbReference>
<comment type="caution">
    <text evidence="15">The sequence shown here is derived from an EMBL/GenBank/DDBJ whole genome shotgun (WGS) entry which is preliminary data.</text>
</comment>
<dbReference type="PANTHER" id="PTHR24223">
    <property type="entry name" value="ATP-BINDING CASSETTE SUB-FAMILY C"/>
    <property type="match status" value="1"/>
</dbReference>
<feature type="transmembrane region" description="Helical" evidence="12">
    <location>
        <begin position="32"/>
        <end position="53"/>
    </location>
</feature>
<evidence type="ECO:0000256" key="12">
    <source>
        <dbReference type="SAM" id="Phobius"/>
    </source>
</evidence>
<dbReference type="FunFam" id="1.20.1560.10:FF:000066">
    <property type="entry name" value="ABC multidrug transporter (Eurofung)"/>
    <property type="match status" value="1"/>
</dbReference>
<feature type="transmembrane region" description="Helical" evidence="12">
    <location>
        <begin position="311"/>
        <end position="330"/>
    </location>
</feature>
<keyword evidence="7" id="KW-0067">ATP-binding</keyword>
<dbReference type="GeneID" id="81361372"/>
<proteinExistence type="inferred from homology"/>
<dbReference type="PROSITE" id="PS00211">
    <property type="entry name" value="ABC_TRANSPORTER_1"/>
    <property type="match status" value="1"/>
</dbReference>
<feature type="transmembrane region" description="Helical" evidence="12">
    <location>
        <begin position="485"/>
        <end position="514"/>
    </location>
</feature>
<gene>
    <name evidence="15" type="ORF">N7532_009902</name>
</gene>
<dbReference type="Gene3D" id="1.20.1560.10">
    <property type="entry name" value="ABC transporter type 1, transmembrane domain"/>
    <property type="match status" value="2"/>
</dbReference>
<feature type="transmembrane region" description="Helical" evidence="12">
    <location>
        <begin position="97"/>
        <end position="117"/>
    </location>
</feature>
<keyword evidence="3" id="KW-0813">Transport</keyword>
<dbReference type="GO" id="GO:0016887">
    <property type="term" value="F:ATP hydrolysis activity"/>
    <property type="evidence" value="ECO:0007669"/>
    <property type="project" value="InterPro"/>
</dbReference>
<feature type="region of interest" description="Disordered" evidence="11">
    <location>
        <begin position="798"/>
        <end position="819"/>
    </location>
</feature>
<dbReference type="PROSITE" id="PS50929">
    <property type="entry name" value="ABC_TM1F"/>
    <property type="match status" value="2"/>
</dbReference>
<feature type="transmembrane region" description="Helical" evidence="12">
    <location>
        <begin position="405"/>
        <end position="426"/>
    </location>
</feature>
<dbReference type="SUPFAM" id="SSF90123">
    <property type="entry name" value="ABC transporter transmembrane region"/>
    <property type="match status" value="2"/>
</dbReference>
<dbReference type="GO" id="GO:0005524">
    <property type="term" value="F:ATP binding"/>
    <property type="evidence" value="ECO:0007669"/>
    <property type="project" value="UniProtKB-KW"/>
</dbReference>
<evidence type="ECO:0000256" key="6">
    <source>
        <dbReference type="ARBA" id="ARBA00022741"/>
    </source>
</evidence>
<dbReference type="GO" id="GO:0140359">
    <property type="term" value="F:ABC-type transporter activity"/>
    <property type="evidence" value="ECO:0007669"/>
    <property type="project" value="InterPro"/>
</dbReference>
<name>A0A9W9ENN6_9EURO</name>
<feature type="transmembrane region" description="Helical" evidence="12">
    <location>
        <begin position="903"/>
        <end position="928"/>
    </location>
</feature>
<dbReference type="EMBL" id="JAPQKI010000010">
    <property type="protein sequence ID" value="KAJ5085131.1"/>
    <property type="molecule type" value="Genomic_DNA"/>
</dbReference>
<evidence type="ECO:0000259" key="13">
    <source>
        <dbReference type="PROSITE" id="PS50893"/>
    </source>
</evidence>
<protein>
    <submittedName>
        <fullName evidence="15">Uncharacterized protein</fullName>
    </submittedName>
</protein>
<evidence type="ECO:0000256" key="8">
    <source>
        <dbReference type="ARBA" id="ARBA00022989"/>
    </source>
</evidence>
<evidence type="ECO:0000256" key="1">
    <source>
        <dbReference type="ARBA" id="ARBA00004651"/>
    </source>
</evidence>
<feature type="domain" description="ABC transmembrane type-1" evidence="14">
    <location>
        <begin position="866"/>
        <end position="1146"/>
    </location>
</feature>
<feature type="domain" description="ABC transmembrane type-1" evidence="14">
    <location>
        <begin position="277"/>
        <end position="552"/>
    </location>
</feature>
<reference evidence="15" key="2">
    <citation type="journal article" date="2023" name="IMA Fungus">
        <title>Comparative genomic study of the Penicillium genus elucidates a diverse pangenome and 15 lateral gene transfer events.</title>
        <authorList>
            <person name="Petersen C."/>
            <person name="Sorensen T."/>
            <person name="Nielsen M.R."/>
            <person name="Sondergaard T.E."/>
            <person name="Sorensen J.L."/>
            <person name="Fitzpatrick D.A."/>
            <person name="Frisvad J.C."/>
            <person name="Nielsen K.L."/>
        </authorList>
    </citation>
    <scope>NUCLEOTIDE SEQUENCE</scope>
    <source>
        <strain evidence="15">IBT 30761</strain>
    </source>
</reference>
<dbReference type="RefSeq" id="XP_056469809.1">
    <property type="nucleotide sequence ID" value="XM_056622393.1"/>
</dbReference>
<dbReference type="InterPro" id="IPR036640">
    <property type="entry name" value="ABC1_TM_sf"/>
</dbReference>
<dbReference type="InterPro" id="IPR050173">
    <property type="entry name" value="ABC_transporter_C-like"/>
</dbReference>
<dbReference type="OrthoDB" id="6500128at2759"/>
<keyword evidence="10" id="KW-0325">Glycoprotein</keyword>
<dbReference type="Pfam" id="PF24357">
    <property type="entry name" value="TMD0_ABC"/>
    <property type="match status" value="1"/>
</dbReference>
<sequence>MACPVGSDNTLGPRISVPCRPFDFTLLFEDGFFILLPAFVFLLCAVFRLAVLLRAPVKVTSHRLATAKIITLCFLLVFHVLYLAFQLQASILHTKASLGANILQLIAIAVSTLLSWLEDQRSIRPSDLLIIYFFFSGLLALPRLRSLWLLSSQFDIHSQATLWTVVSIGTVVVLCLESIHKTQHLRLSYRQPSKESTSSFWVRSFFIWVLPLFRSGFSTVISLKELPVVDHALQGIPAEEKLHLAWKRGNCTGSHRLLQATFRAYFWPFISAVLPQICLTAFTFCQPFLISATINFISEPSTSENRVQGPALVGAYVLVYMGMTISKAVYWRQTFRLVTMIRGGLISLIYRQTAKLPAEQFKGSSSITLISTDVERLSYRLRNLHEAWMGPIQVVVAIVLLERQLGVACLIPAAISFIAIAGTIPVSTKSNTAQRGWIERVQDRLAVISSMLQDMKSVKMLGISEKLFDSISGLRKKELQVSERFRILILWELALSNLPLTLAPFATFVIFAIIATATGGESLLSNRMFTSLSLISLMTSPLLTFTQAVPGLWQSVGCFDRIEQYCTQTSFEEESDYEPGEDGIEMSSNSMDHLPQTGAVVLQFQKASLSWSADTDSILHDINLSFKKGAITAIIGPVGSGKSTLLECALGEAPWIINNTIRNNITGPEAYDEKWYNFVIWACSLEDDLRNIPSGDLSGTGSSGITLSGGQKQRISLARAVYSRASVVILDDVFSGLDTRAVAAISSRLFATDGHFKQAGRTVILATHNYRLLPYVDEVVALNDGRVSRIGTYEELRTTLPEDSQSENNQDLEGPTAANRNPTNLTNVYEILQTSTEDSDPDMARRDGKWSVYAFYFESAGWWIMILVAVCVGIYGFSDKFSTIWLQQWSNANDLHPNERVGFYVGVYTVLLTMSLVAFMMGTWFLFVKAINNTGLAMHSHLLKSTLGAPFSFFQNVDAGMTINRFSQDLELIDLDLPIELINSSGAFANCAVELIILCVMGKYLAITVPALGIILFFVQSYYLRTSRQVRLLDIEAKSPLITHFVETMQGISVIRAMRWQEPFQDRLNDLLNQSQQPFYMLSCIQQWLQLVLDCIVMALAVILVSIVISLKDQFSPGAIGVALNLILSFNQDLMHLIRSWTQLETSIGAVSRIQDFVENTASEDLQERRPESVLPQWPTRGDVSFQEVTASYNDRSPPVLHNFSLDIQAGEKLAVCGPSGSGKTSLILGLLQMIELQEGRMTIDGVDLSTLPCDAVRSRINVVPQDPFFMPGTLRFNLDRGLEHCNVSDDRLIRALEAVGLWKKVSGSMPSGQELDQQLSVSDWSMGERQLLALARALVMDSSILILDEASSSVDWETEATMQAIIETEFASQTVISVIHRLRYIERFDRVALLKNGQLLECDSPQALLKRPSEFQSFYRARQAE</sequence>
<dbReference type="Pfam" id="PF00005">
    <property type="entry name" value="ABC_tran"/>
    <property type="match status" value="3"/>
</dbReference>
<dbReference type="CDD" id="cd18579">
    <property type="entry name" value="ABC_6TM_ABCC_D1"/>
    <property type="match status" value="1"/>
</dbReference>
<dbReference type="Pfam" id="PF00664">
    <property type="entry name" value="ABC_membrane"/>
    <property type="match status" value="1"/>
</dbReference>
<dbReference type="InterPro" id="IPR003439">
    <property type="entry name" value="ABC_transporter-like_ATP-bd"/>
</dbReference>
<keyword evidence="4" id="KW-1003">Cell membrane</keyword>
<feature type="transmembrane region" description="Helical" evidence="12">
    <location>
        <begin position="853"/>
        <end position="877"/>
    </location>
</feature>
<feature type="domain" description="ABC transporter" evidence="13">
    <location>
        <begin position="602"/>
        <end position="809"/>
    </location>
</feature>
<reference evidence="15" key="1">
    <citation type="submission" date="2022-11" db="EMBL/GenBank/DDBJ databases">
        <authorList>
            <person name="Petersen C."/>
        </authorList>
    </citation>
    <scope>NUCLEOTIDE SEQUENCE</scope>
    <source>
        <strain evidence="15">IBT 30761</strain>
    </source>
</reference>
<evidence type="ECO:0000259" key="14">
    <source>
        <dbReference type="PROSITE" id="PS50929"/>
    </source>
</evidence>
<dbReference type="FunFam" id="1.20.1560.10:FF:000055">
    <property type="entry name" value="ABC multidrug transporter (Eurofung)"/>
    <property type="match status" value="1"/>
</dbReference>
<dbReference type="InterPro" id="IPR044746">
    <property type="entry name" value="ABCC_6TM_D1"/>
</dbReference>
<dbReference type="CDD" id="cd03244">
    <property type="entry name" value="ABCC_MRP_domain2"/>
    <property type="match status" value="1"/>
</dbReference>
<evidence type="ECO:0000313" key="15">
    <source>
        <dbReference type="EMBL" id="KAJ5085131.1"/>
    </source>
</evidence>
<evidence type="ECO:0000256" key="5">
    <source>
        <dbReference type="ARBA" id="ARBA00022692"/>
    </source>
</evidence>
<evidence type="ECO:0000313" key="16">
    <source>
        <dbReference type="Proteomes" id="UP001149074"/>
    </source>
</evidence>
<feature type="compositionally biased region" description="Polar residues" evidence="11">
    <location>
        <begin position="801"/>
        <end position="811"/>
    </location>
</feature>
<evidence type="ECO:0000256" key="7">
    <source>
        <dbReference type="ARBA" id="ARBA00022840"/>
    </source>
</evidence>
<feature type="transmembrane region" description="Helical" evidence="12">
    <location>
        <begin position="1088"/>
        <end position="1111"/>
    </location>
</feature>
<dbReference type="Gene3D" id="3.40.50.300">
    <property type="entry name" value="P-loop containing nucleotide triphosphate hydrolases"/>
    <property type="match status" value="2"/>
</dbReference>
<dbReference type="InterPro" id="IPR056227">
    <property type="entry name" value="TMD0_ABC"/>
</dbReference>
<dbReference type="CDD" id="cd18580">
    <property type="entry name" value="ABC_6TM_ABCC_D2"/>
    <property type="match status" value="1"/>
</dbReference>
<dbReference type="GO" id="GO:0005886">
    <property type="term" value="C:plasma membrane"/>
    <property type="evidence" value="ECO:0007669"/>
    <property type="project" value="UniProtKB-SubCell"/>
</dbReference>
<evidence type="ECO:0000256" key="10">
    <source>
        <dbReference type="ARBA" id="ARBA00023180"/>
    </source>
</evidence>
<keyword evidence="9 12" id="KW-0472">Membrane</keyword>
<dbReference type="Proteomes" id="UP001149074">
    <property type="component" value="Unassembled WGS sequence"/>
</dbReference>
<comment type="subcellular location">
    <subcellularLocation>
        <location evidence="1">Cell membrane</location>
        <topology evidence="1">Multi-pass membrane protein</topology>
    </subcellularLocation>
</comment>
<dbReference type="InterPro" id="IPR017871">
    <property type="entry name" value="ABC_transporter-like_CS"/>
</dbReference>
<evidence type="ECO:0000256" key="3">
    <source>
        <dbReference type="ARBA" id="ARBA00022448"/>
    </source>
</evidence>
<evidence type="ECO:0000256" key="11">
    <source>
        <dbReference type="SAM" id="MobiDB-lite"/>
    </source>
</evidence>
<evidence type="ECO:0000256" key="4">
    <source>
        <dbReference type="ARBA" id="ARBA00022475"/>
    </source>
</evidence>
<dbReference type="SUPFAM" id="SSF52540">
    <property type="entry name" value="P-loop containing nucleoside triphosphate hydrolases"/>
    <property type="match status" value="2"/>
</dbReference>
<evidence type="ECO:0000256" key="9">
    <source>
        <dbReference type="ARBA" id="ARBA00023136"/>
    </source>
</evidence>
<dbReference type="SMART" id="SM00382">
    <property type="entry name" value="AAA"/>
    <property type="match status" value="2"/>
</dbReference>
<organism evidence="15 16">
    <name type="scientific">Penicillium argentinense</name>
    <dbReference type="NCBI Taxonomy" id="1131581"/>
    <lineage>
        <taxon>Eukaryota</taxon>
        <taxon>Fungi</taxon>
        <taxon>Dikarya</taxon>
        <taxon>Ascomycota</taxon>
        <taxon>Pezizomycotina</taxon>
        <taxon>Eurotiomycetes</taxon>
        <taxon>Eurotiomycetidae</taxon>
        <taxon>Eurotiales</taxon>
        <taxon>Aspergillaceae</taxon>
        <taxon>Penicillium</taxon>
    </lineage>
</organism>
<feature type="transmembrane region" description="Helical" evidence="12">
    <location>
        <begin position="160"/>
        <end position="179"/>
    </location>
</feature>
<accession>A0A9W9ENN6</accession>
<feature type="domain" description="ABC transporter" evidence="13">
    <location>
        <begin position="1184"/>
        <end position="1422"/>
    </location>
</feature>
<keyword evidence="16" id="KW-1185">Reference proteome</keyword>
<feature type="transmembrane region" description="Helical" evidence="12">
    <location>
        <begin position="1004"/>
        <end position="1023"/>
    </location>
</feature>
<dbReference type="PANTHER" id="PTHR24223:SF404">
    <property type="entry name" value="ABC MULTIDRUG TRANSPORTER (EUROFUNG)-RELATED"/>
    <property type="match status" value="1"/>
</dbReference>
<dbReference type="InterPro" id="IPR044726">
    <property type="entry name" value="ABCC_6TM_D2"/>
</dbReference>
<feature type="transmembrane region" description="Helical" evidence="12">
    <location>
        <begin position="265"/>
        <end position="290"/>
    </location>
</feature>
<comment type="similarity">
    <text evidence="2">Belongs to the ABC transporter superfamily. ABCC family. Conjugate transporter (TC 3.A.1.208) subfamily.</text>
</comment>
<keyword evidence="5 12" id="KW-0812">Transmembrane</keyword>